<evidence type="ECO:0000313" key="1">
    <source>
        <dbReference type="EMBL" id="BAY86680.1"/>
    </source>
</evidence>
<dbReference type="AlphaFoldDB" id="A0A1Z4LZN8"/>
<dbReference type="Pfam" id="PF05973">
    <property type="entry name" value="Gp49"/>
    <property type="match status" value="1"/>
</dbReference>
<dbReference type="InterPro" id="IPR009241">
    <property type="entry name" value="HigB-like"/>
</dbReference>
<dbReference type="EMBL" id="AP018227">
    <property type="protein sequence ID" value="BAY86680.1"/>
    <property type="molecule type" value="Genomic_DNA"/>
</dbReference>
<organism evidence="1 2">
    <name type="scientific">Calothrix parasitica NIES-267</name>
    <dbReference type="NCBI Taxonomy" id="1973488"/>
    <lineage>
        <taxon>Bacteria</taxon>
        <taxon>Bacillati</taxon>
        <taxon>Cyanobacteriota</taxon>
        <taxon>Cyanophyceae</taxon>
        <taxon>Nostocales</taxon>
        <taxon>Calotrichaceae</taxon>
        <taxon>Calothrix</taxon>
    </lineage>
</organism>
<reference evidence="1 2" key="1">
    <citation type="submission" date="2017-06" db="EMBL/GenBank/DDBJ databases">
        <title>Genome sequencing of cyanobaciteial culture collection at National Institute for Environmental Studies (NIES).</title>
        <authorList>
            <person name="Hirose Y."/>
            <person name="Shimura Y."/>
            <person name="Fujisawa T."/>
            <person name="Nakamura Y."/>
            <person name="Kawachi M."/>
        </authorList>
    </citation>
    <scope>NUCLEOTIDE SEQUENCE [LARGE SCALE GENOMIC DNA]</scope>
    <source>
        <strain evidence="1 2">NIES-267</strain>
    </source>
</reference>
<protein>
    <recommendedName>
        <fullName evidence="3">Addiction module toxin RelE</fullName>
    </recommendedName>
</protein>
<keyword evidence="2" id="KW-1185">Reference proteome</keyword>
<gene>
    <name evidence="1" type="ORF">NIES267_61910</name>
</gene>
<dbReference type="Proteomes" id="UP000218418">
    <property type="component" value="Chromosome"/>
</dbReference>
<evidence type="ECO:0000313" key="2">
    <source>
        <dbReference type="Proteomes" id="UP000218418"/>
    </source>
</evidence>
<proteinExistence type="predicted"/>
<evidence type="ECO:0008006" key="3">
    <source>
        <dbReference type="Google" id="ProtNLM"/>
    </source>
</evidence>
<name>A0A1Z4LZN8_9CYAN</name>
<sequence length="125" mass="14615">MIWEVLFHQEFKPEFDEFEPLVQDELLAYAKLLEDCGPYLKRPHADTLKGSDYDNMKELRFKVANGVWRIAFALDPERKAILLVGGNKVGVSEKRFYKQLIAKADKRFEKHLSELQEKGEREDGN</sequence>
<accession>A0A1Z4LZN8</accession>
<dbReference type="OrthoDB" id="330810at2"/>